<evidence type="ECO:0000313" key="1">
    <source>
        <dbReference type="EMBL" id="SNX84582.1"/>
    </source>
</evidence>
<protein>
    <submittedName>
        <fullName evidence="1">Uncharacterized protein</fullName>
    </submittedName>
</protein>
<name>A0AAJ4XMI9_9BASI</name>
<sequence>MSGGERLGQLPRRAGVVHLTPKEQCVMHPQIQANLTVACLNWCLPPELFLPNAWSSEFAGCIEAEKRIGSTLSVSGPLGTANQPNASATVLLCALFLLRSVLDLLSTPPTLIAKKPTFRSQDLFVD</sequence>
<dbReference type="Proteomes" id="UP001294444">
    <property type="component" value="Unassembled WGS sequence"/>
</dbReference>
<accession>A0AAJ4XMI9</accession>
<gene>
    <name evidence="1" type="ORF">MEPE_03291</name>
</gene>
<evidence type="ECO:0000313" key="2">
    <source>
        <dbReference type="Proteomes" id="UP001294444"/>
    </source>
</evidence>
<dbReference type="EMBL" id="OAPG01000007">
    <property type="protein sequence ID" value="SNX84582.1"/>
    <property type="molecule type" value="Genomic_DNA"/>
</dbReference>
<organism evidence="1 2">
    <name type="scientific">Melanopsichium pennsylvanicum</name>
    <dbReference type="NCBI Taxonomy" id="63383"/>
    <lineage>
        <taxon>Eukaryota</taxon>
        <taxon>Fungi</taxon>
        <taxon>Dikarya</taxon>
        <taxon>Basidiomycota</taxon>
        <taxon>Ustilaginomycotina</taxon>
        <taxon>Ustilaginomycetes</taxon>
        <taxon>Ustilaginales</taxon>
        <taxon>Ustilaginaceae</taxon>
        <taxon>Melanopsichium</taxon>
    </lineage>
</organism>
<dbReference type="AlphaFoldDB" id="A0AAJ4XMI9"/>
<comment type="caution">
    <text evidence="1">The sequence shown here is derived from an EMBL/GenBank/DDBJ whole genome shotgun (WGS) entry which is preliminary data.</text>
</comment>
<proteinExistence type="predicted"/>
<keyword evidence="2" id="KW-1185">Reference proteome</keyword>
<reference evidence="1" key="1">
    <citation type="submission" date="2023-10" db="EMBL/GenBank/DDBJ databases">
        <authorList>
            <person name="Guldener U."/>
        </authorList>
    </citation>
    <scope>NUCLEOTIDE SEQUENCE</scope>
    <source>
        <strain evidence="1">Mp4</strain>
    </source>
</reference>